<keyword evidence="2" id="KW-1185">Reference proteome</keyword>
<accession>A0ACC0H7T4</accession>
<comment type="caution">
    <text evidence="1">The sequence shown here is derived from an EMBL/GenBank/DDBJ whole genome shotgun (WGS) entry which is preliminary data.</text>
</comment>
<evidence type="ECO:0000313" key="2">
    <source>
        <dbReference type="Proteomes" id="UP001060215"/>
    </source>
</evidence>
<keyword evidence="1" id="KW-0328">Glycosyltransferase</keyword>
<evidence type="ECO:0000313" key="1">
    <source>
        <dbReference type="EMBL" id="KAI8009404.1"/>
    </source>
</evidence>
<reference evidence="1 2" key="1">
    <citation type="journal article" date="2022" name="Plant J.">
        <title>Chromosome-level genome of Camellia lanceoleosa provides a valuable resource for understanding genome evolution and self-incompatibility.</title>
        <authorList>
            <person name="Gong W."/>
            <person name="Xiao S."/>
            <person name="Wang L."/>
            <person name="Liao Z."/>
            <person name="Chang Y."/>
            <person name="Mo W."/>
            <person name="Hu G."/>
            <person name="Li W."/>
            <person name="Zhao G."/>
            <person name="Zhu H."/>
            <person name="Hu X."/>
            <person name="Ji K."/>
            <person name="Xiang X."/>
            <person name="Song Q."/>
            <person name="Yuan D."/>
            <person name="Jin S."/>
            <person name="Zhang L."/>
        </authorList>
    </citation>
    <scope>NUCLEOTIDE SEQUENCE [LARGE SCALE GENOMIC DNA]</scope>
    <source>
        <strain evidence="1">SQ_2022a</strain>
    </source>
</reference>
<dbReference type="EMBL" id="CM045762">
    <property type="protein sequence ID" value="KAI8009404.1"/>
    <property type="molecule type" value="Genomic_DNA"/>
</dbReference>
<name>A0ACC0H7T4_9ERIC</name>
<keyword evidence="1" id="KW-0808">Transferase</keyword>
<protein>
    <submittedName>
        <fullName evidence="1">Xyloglucan galactosyltransferase GT11</fullName>
    </submittedName>
</protein>
<proteinExistence type="predicted"/>
<sequence length="154" mass="17720">MYVLFYAGIDIGRYLWGFNTSIRDSAPSDDTSTRRSTFDSILAGCIPVFFDSRSAYEQYIWHLPKNYSKYSLFIPEDEVKDGRVNIEKTLSQISEKEVAAIREEVERLIPRIIYANPMSRLETLEDAFDIAIGGVLDRVEKIRQEMEGGKSTEF</sequence>
<organism evidence="1 2">
    <name type="scientific">Camellia lanceoleosa</name>
    <dbReference type="NCBI Taxonomy" id="1840588"/>
    <lineage>
        <taxon>Eukaryota</taxon>
        <taxon>Viridiplantae</taxon>
        <taxon>Streptophyta</taxon>
        <taxon>Embryophyta</taxon>
        <taxon>Tracheophyta</taxon>
        <taxon>Spermatophyta</taxon>
        <taxon>Magnoliopsida</taxon>
        <taxon>eudicotyledons</taxon>
        <taxon>Gunneridae</taxon>
        <taxon>Pentapetalae</taxon>
        <taxon>asterids</taxon>
        <taxon>Ericales</taxon>
        <taxon>Theaceae</taxon>
        <taxon>Camellia</taxon>
    </lineage>
</organism>
<gene>
    <name evidence="1" type="ORF">LOK49_LG06G02260</name>
</gene>
<dbReference type="Proteomes" id="UP001060215">
    <property type="component" value="Chromosome 5"/>
</dbReference>